<evidence type="ECO:0000259" key="3">
    <source>
        <dbReference type="PROSITE" id="PS50053"/>
    </source>
</evidence>
<dbReference type="Pfam" id="PF00627">
    <property type="entry name" value="UBA"/>
    <property type="match status" value="1"/>
</dbReference>
<dbReference type="SMART" id="SM00727">
    <property type="entry name" value="STI1"/>
    <property type="match status" value="2"/>
</dbReference>
<dbReference type="EMBL" id="JASJQH010008055">
    <property type="protein sequence ID" value="KAK9695628.1"/>
    <property type="molecule type" value="Genomic_DNA"/>
</dbReference>
<dbReference type="InterPro" id="IPR006636">
    <property type="entry name" value="STI1_HS-bd"/>
</dbReference>
<protein>
    <recommendedName>
        <fullName evidence="6">Ubiquilin</fullName>
    </recommendedName>
</protein>
<feature type="compositionally biased region" description="Polar residues" evidence="1">
    <location>
        <begin position="258"/>
        <end position="297"/>
    </location>
</feature>
<dbReference type="PROSITE" id="PS50030">
    <property type="entry name" value="UBA"/>
    <property type="match status" value="1"/>
</dbReference>
<feature type="region of interest" description="Disordered" evidence="1">
    <location>
        <begin position="89"/>
        <end position="110"/>
    </location>
</feature>
<feature type="compositionally biased region" description="Gly residues" evidence="1">
    <location>
        <begin position="335"/>
        <end position="344"/>
    </location>
</feature>
<dbReference type="InterPro" id="IPR015940">
    <property type="entry name" value="UBA"/>
</dbReference>
<dbReference type="SUPFAM" id="SSF46934">
    <property type="entry name" value="UBA-like"/>
    <property type="match status" value="1"/>
</dbReference>
<dbReference type="SMART" id="SM00165">
    <property type="entry name" value="UBA"/>
    <property type="match status" value="1"/>
</dbReference>
<evidence type="ECO:0000259" key="2">
    <source>
        <dbReference type="PROSITE" id="PS50030"/>
    </source>
</evidence>
<dbReference type="SMART" id="SM00213">
    <property type="entry name" value="UBQ"/>
    <property type="match status" value="1"/>
</dbReference>
<dbReference type="Gene3D" id="3.10.20.90">
    <property type="entry name" value="Phosphatidylinositol 3-kinase Catalytic Subunit, Chain A, domain 1"/>
    <property type="match status" value="1"/>
</dbReference>
<feature type="domain" description="Ubiquitin-like" evidence="3">
    <location>
        <begin position="11"/>
        <end position="87"/>
    </location>
</feature>
<dbReference type="Pfam" id="PF00240">
    <property type="entry name" value="ubiquitin"/>
    <property type="match status" value="1"/>
</dbReference>
<reference evidence="4 5" key="1">
    <citation type="submission" date="2023-04" db="EMBL/GenBank/DDBJ databases">
        <title>Genome of Basidiobolus ranarum AG-B5.</title>
        <authorList>
            <person name="Stajich J.E."/>
            <person name="Carter-House D."/>
            <person name="Gryganskyi A."/>
        </authorList>
    </citation>
    <scope>NUCLEOTIDE SEQUENCE [LARGE SCALE GENOMIC DNA]</scope>
    <source>
        <strain evidence="4 5">AG-B5</strain>
    </source>
</reference>
<feature type="compositionally biased region" description="Low complexity" evidence="1">
    <location>
        <begin position="372"/>
        <end position="388"/>
    </location>
</feature>
<proteinExistence type="predicted"/>
<evidence type="ECO:0000313" key="4">
    <source>
        <dbReference type="EMBL" id="KAK9695628.1"/>
    </source>
</evidence>
<feature type="domain" description="UBA" evidence="2">
    <location>
        <begin position="473"/>
        <end position="518"/>
    </location>
</feature>
<evidence type="ECO:0000313" key="5">
    <source>
        <dbReference type="Proteomes" id="UP001479436"/>
    </source>
</evidence>
<gene>
    <name evidence="4" type="ORF">K7432_012865</name>
</gene>
<feature type="compositionally biased region" description="Polar residues" evidence="1">
    <location>
        <begin position="234"/>
        <end position="247"/>
    </location>
</feature>
<sequence>MSDSDTNSTNINLKIRFSGGNTATILVKPDETTVLSLKEQLRSQSSVAPGQMRLVYAGRVLQDANLLSFYDIRDGHTIHLVRSASNKALEQASNSKKDQTGSQPKPPQTSHFMKDLLNSSFMKSMMANPEVVRALMLSNPQVKEMVERNPEIGHILNDPNFLQQTIDLARNPELMREMMRNNDRALSNLEMLPGGFNHLRKMYHNLQEPLESAHSPEDPSTDAVNERWAQMLNATRTTEGDQPNTTPLPNPWTRRPLPSSTGESSRQPSGSSTRASTRSLGLPSNSSEGISQQGEQETSSNTSRNSPSSLRCPPAPRLPLLNMRGESTEHEQAGGTQGSNGSFGWGSTLQRNNASYHPGGIDTQLNGTFANPGQTAPQPEGQQQQQQHYEQMMNRLFPPNPSSVQAPSQPYPSNMLMGTNQNPLFQNLGGNLNQELRNLLSNASQSDQNQSNNLMNQMFNSNIGTPSSLTTSEPPEMRFREQLRSLNEMGFNDATANIRALLATGGDLNSAVEYLLRSGSS</sequence>
<dbReference type="PROSITE" id="PS50053">
    <property type="entry name" value="UBIQUITIN_2"/>
    <property type="match status" value="1"/>
</dbReference>
<dbReference type="PANTHER" id="PTHR10677">
    <property type="entry name" value="UBIQUILIN"/>
    <property type="match status" value="1"/>
</dbReference>
<dbReference type="SUPFAM" id="SSF54236">
    <property type="entry name" value="Ubiquitin-like"/>
    <property type="match status" value="1"/>
</dbReference>
<keyword evidence="5" id="KW-1185">Reference proteome</keyword>
<accession>A0ABR2VSI5</accession>
<dbReference type="CDD" id="cd14399">
    <property type="entry name" value="UBA_PLICs"/>
    <property type="match status" value="1"/>
</dbReference>
<feature type="compositionally biased region" description="Low complexity" evidence="1">
    <location>
        <begin position="298"/>
        <end position="312"/>
    </location>
</feature>
<evidence type="ECO:0000256" key="1">
    <source>
        <dbReference type="SAM" id="MobiDB-lite"/>
    </source>
</evidence>
<name>A0ABR2VSI5_9FUNG</name>
<dbReference type="Gene3D" id="1.10.8.10">
    <property type="entry name" value="DNA helicase RuvA subunit, C-terminal domain"/>
    <property type="match status" value="1"/>
</dbReference>
<evidence type="ECO:0008006" key="6">
    <source>
        <dbReference type="Google" id="ProtNLM"/>
    </source>
</evidence>
<dbReference type="Pfam" id="PF23195">
    <property type="entry name" value="UBQLN1"/>
    <property type="match status" value="1"/>
</dbReference>
<dbReference type="InterPro" id="IPR029071">
    <property type="entry name" value="Ubiquitin-like_domsf"/>
</dbReference>
<dbReference type="Proteomes" id="UP001479436">
    <property type="component" value="Unassembled WGS sequence"/>
</dbReference>
<dbReference type="PANTHER" id="PTHR10677:SF3">
    <property type="entry name" value="FI07626P-RELATED"/>
    <property type="match status" value="1"/>
</dbReference>
<dbReference type="InterPro" id="IPR009060">
    <property type="entry name" value="UBA-like_sf"/>
</dbReference>
<dbReference type="InterPro" id="IPR000626">
    <property type="entry name" value="Ubiquitin-like_dom"/>
</dbReference>
<feature type="compositionally biased region" description="Polar residues" evidence="1">
    <location>
        <begin position="345"/>
        <end position="355"/>
    </location>
</feature>
<dbReference type="Gene3D" id="1.10.260.100">
    <property type="match status" value="1"/>
</dbReference>
<feature type="region of interest" description="Disordered" evidence="1">
    <location>
        <begin position="234"/>
        <end position="388"/>
    </location>
</feature>
<dbReference type="InterPro" id="IPR015496">
    <property type="entry name" value="Ubiquilin"/>
</dbReference>
<comment type="caution">
    <text evidence="4">The sequence shown here is derived from an EMBL/GenBank/DDBJ whole genome shotgun (WGS) entry which is preliminary data.</text>
</comment>
<organism evidence="4 5">
    <name type="scientific">Basidiobolus ranarum</name>
    <dbReference type="NCBI Taxonomy" id="34480"/>
    <lineage>
        <taxon>Eukaryota</taxon>
        <taxon>Fungi</taxon>
        <taxon>Fungi incertae sedis</taxon>
        <taxon>Zoopagomycota</taxon>
        <taxon>Entomophthoromycotina</taxon>
        <taxon>Basidiobolomycetes</taxon>
        <taxon>Basidiobolales</taxon>
        <taxon>Basidiobolaceae</taxon>
        <taxon>Basidiobolus</taxon>
    </lineage>
</organism>